<dbReference type="AlphaFoldDB" id="S6BGU5"/>
<accession>S6BGU5</accession>
<protein>
    <submittedName>
        <fullName evidence="1">Uncharacterized protein</fullName>
    </submittedName>
</protein>
<proteinExistence type="evidence at transcript level"/>
<name>S6BGU5_BABBO</name>
<organism evidence="1">
    <name type="scientific">Babesia bovis</name>
    <dbReference type="NCBI Taxonomy" id="5865"/>
    <lineage>
        <taxon>Eukaryota</taxon>
        <taxon>Sar</taxon>
        <taxon>Alveolata</taxon>
        <taxon>Apicomplexa</taxon>
        <taxon>Aconoidasida</taxon>
        <taxon>Piroplasmida</taxon>
        <taxon>Babesiidae</taxon>
        <taxon>Babesia</taxon>
    </lineage>
</organism>
<dbReference type="EMBL" id="AK441595">
    <property type="protein sequence ID" value="BAN65389.1"/>
    <property type="molecule type" value="mRNA"/>
</dbReference>
<reference evidence="1" key="1">
    <citation type="journal article" date="2014" name="BMC Genomics">
        <title>The Babesia bovis gene and promoter model: an update from full-length EST analysis.</title>
        <authorList>
            <person name="Yamagishi J."/>
            <person name="Wakaguri H."/>
            <person name="Yokoyama N."/>
            <person name="Yamashita R."/>
            <person name="Suzuki Y."/>
            <person name="Xuan X."/>
            <person name="Igarashi I."/>
        </authorList>
    </citation>
    <scope>NUCLEOTIDE SEQUENCE</scope>
    <source>
        <strain evidence="1">Texas</strain>
    </source>
</reference>
<evidence type="ECO:0000313" key="1">
    <source>
        <dbReference type="EMBL" id="BAN65389.1"/>
    </source>
</evidence>
<sequence length="69" mass="8253">MASDKRSFFTKMLIILRYIVLRSLKRSDSWKTSFTRSPYKHSMLILATQSVRRSDIARKSMRSRPRRTT</sequence>